<accession>A0ACB9AVE7</accession>
<dbReference type="EMBL" id="CM042041">
    <property type="protein sequence ID" value="KAI3713343.1"/>
    <property type="molecule type" value="Genomic_DNA"/>
</dbReference>
<protein>
    <submittedName>
        <fullName evidence="1">Uncharacterized protein</fullName>
    </submittedName>
</protein>
<proteinExistence type="predicted"/>
<reference evidence="2" key="1">
    <citation type="journal article" date="2022" name="Mol. Ecol. Resour.">
        <title>The genomes of chicory, endive, great burdock and yacon provide insights into Asteraceae palaeo-polyploidization history and plant inulin production.</title>
        <authorList>
            <person name="Fan W."/>
            <person name="Wang S."/>
            <person name="Wang H."/>
            <person name="Wang A."/>
            <person name="Jiang F."/>
            <person name="Liu H."/>
            <person name="Zhao H."/>
            <person name="Xu D."/>
            <person name="Zhang Y."/>
        </authorList>
    </citation>
    <scope>NUCLEOTIDE SEQUENCE [LARGE SCALE GENOMIC DNA]</scope>
    <source>
        <strain evidence="2">cv. Yunnan</strain>
    </source>
</reference>
<comment type="caution">
    <text evidence="1">The sequence shown here is derived from an EMBL/GenBank/DDBJ whole genome shotgun (WGS) entry which is preliminary data.</text>
</comment>
<evidence type="ECO:0000313" key="1">
    <source>
        <dbReference type="EMBL" id="KAI3713343.1"/>
    </source>
</evidence>
<dbReference type="Proteomes" id="UP001056120">
    <property type="component" value="Linkage Group LG24"/>
</dbReference>
<name>A0ACB9AVE7_9ASTR</name>
<keyword evidence="2" id="KW-1185">Reference proteome</keyword>
<reference evidence="1 2" key="2">
    <citation type="journal article" date="2022" name="Mol. Ecol. Resour.">
        <title>The genomes of chicory, endive, great burdock and yacon provide insights into Asteraceae paleo-polyploidization history and plant inulin production.</title>
        <authorList>
            <person name="Fan W."/>
            <person name="Wang S."/>
            <person name="Wang H."/>
            <person name="Wang A."/>
            <person name="Jiang F."/>
            <person name="Liu H."/>
            <person name="Zhao H."/>
            <person name="Xu D."/>
            <person name="Zhang Y."/>
        </authorList>
    </citation>
    <scope>NUCLEOTIDE SEQUENCE [LARGE SCALE GENOMIC DNA]</scope>
    <source>
        <strain evidence="2">cv. Yunnan</strain>
        <tissue evidence="1">Leaves</tissue>
    </source>
</reference>
<evidence type="ECO:0000313" key="2">
    <source>
        <dbReference type="Proteomes" id="UP001056120"/>
    </source>
</evidence>
<sequence>MKLVWSPEIAAKAFMDTVKSCELLEGSSAAELVSAMAAGWNAKLIVETWSRGDVTTTSIGLSVASIHTCGRHVCIAPDEDSKTEYAAAMEKAGMSPEVIVGELEEVVKGMIIDFLVVDSRENNLGRIVKEAKFGDRGAVLVCKNASLAAADFRLFDGGSRRIARWVFLPVGKGLDIAHVAAGESGSGSDKGKESRWIRRVDKQSGEEFMIRK</sequence>
<organism evidence="1 2">
    <name type="scientific">Smallanthus sonchifolius</name>
    <dbReference type="NCBI Taxonomy" id="185202"/>
    <lineage>
        <taxon>Eukaryota</taxon>
        <taxon>Viridiplantae</taxon>
        <taxon>Streptophyta</taxon>
        <taxon>Embryophyta</taxon>
        <taxon>Tracheophyta</taxon>
        <taxon>Spermatophyta</taxon>
        <taxon>Magnoliopsida</taxon>
        <taxon>eudicotyledons</taxon>
        <taxon>Gunneridae</taxon>
        <taxon>Pentapetalae</taxon>
        <taxon>asterids</taxon>
        <taxon>campanulids</taxon>
        <taxon>Asterales</taxon>
        <taxon>Asteraceae</taxon>
        <taxon>Asteroideae</taxon>
        <taxon>Heliantheae alliance</taxon>
        <taxon>Millerieae</taxon>
        <taxon>Smallanthus</taxon>
    </lineage>
</organism>
<gene>
    <name evidence="1" type="ORF">L1987_71920</name>
</gene>